<organism evidence="1 2">
    <name type="scientific">Solilutibacter silvestris</name>
    <dbReference type="NCBI Taxonomy" id="1645665"/>
    <lineage>
        <taxon>Bacteria</taxon>
        <taxon>Pseudomonadati</taxon>
        <taxon>Pseudomonadota</taxon>
        <taxon>Gammaproteobacteria</taxon>
        <taxon>Lysobacterales</taxon>
        <taxon>Lysobacteraceae</taxon>
        <taxon>Solilutibacter</taxon>
    </lineage>
</organism>
<dbReference type="Pfam" id="PF13692">
    <property type="entry name" value="Glyco_trans_1_4"/>
    <property type="match status" value="1"/>
</dbReference>
<evidence type="ECO:0000313" key="1">
    <source>
        <dbReference type="EMBL" id="PNS09232.1"/>
    </source>
</evidence>
<reference evidence="1 2" key="1">
    <citation type="submission" date="2017-08" db="EMBL/GenBank/DDBJ databases">
        <title>Lysobacter sylvestris genome.</title>
        <authorList>
            <person name="Zhang D.-C."/>
            <person name="Albuquerque L."/>
            <person name="Franca L."/>
            <person name="Froufe H.J.C."/>
            <person name="Barroso C."/>
            <person name="Egas C."/>
            <person name="Da Costa M."/>
            <person name="Margesin R."/>
        </authorList>
    </citation>
    <scope>NUCLEOTIDE SEQUENCE [LARGE SCALE GENOMIC DNA]</scope>
    <source>
        <strain evidence="1 2">AM20-91</strain>
    </source>
</reference>
<dbReference type="Proteomes" id="UP000236220">
    <property type="component" value="Unassembled WGS sequence"/>
</dbReference>
<dbReference type="PANTHER" id="PTHR12526:SF584">
    <property type="entry name" value="GLYCOSYLTRANSFERASE"/>
    <property type="match status" value="1"/>
</dbReference>
<proteinExistence type="predicted"/>
<keyword evidence="2" id="KW-1185">Reference proteome</keyword>
<accession>A0A2K1Q2H0</accession>
<evidence type="ECO:0000313" key="2">
    <source>
        <dbReference type="Proteomes" id="UP000236220"/>
    </source>
</evidence>
<dbReference type="OrthoDB" id="9807209at2"/>
<gene>
    <name evidence="1" type="ORF">Lysil_0861</name>
</gene>
<dbReference type="EMBL" id="NPZB01000001">
    <property type="protein sequence ID" value="PNS09232.1"/>
    <property type="molecule type" value="Genomic_DNA"/>
</dbReference>
<dbReference type="AlphaFoldDB" id="A0A2K1Q2H0"/>
<dbReference type="RefSeq" id="WP_129588358.1">
    <property type="nucleotide sequence ID" value="NZ_NPZB01000001.1"/>
</dbReference>
<dbReference type="PANTHER" id="PTHR12526">
    <property type="entry name" value="GLYCOSYLTRANSFERASE"/>
    <property type="match status" value="1"/>
</dbReference>
<dbReference type="SUPFAM" id="SSF53756">
    <property type="entry name" value="UDP-Glycosyltransferase/glycogen phosphorylase"/>
    <property type="match status" value="1"/>
</dbReference>
<dbReference type="Gene3D" id="3.40.50.2000">
    <property type="entry name" value="Glycogen Phosphorylase B"/>
    <property type="match status" value="1"/>
</dbReference>
<comment type="caution">
    <text evidence="1">The sequence shown here is derived from an EMBL/GenBank/DDBJ whole genome shotgun (WGS) entry which is preliminary data.</text>
</comment>
<sequence length="420" mass="45214">MNYASAIIRWQARIHREWAGLALAALRSGNPAEAARITRKALTLARGSASPEATHSSSEKQILIIDRALPDPSLDSGSVRLVEIIRLLGEMGWSVTFIADTIPPAQSGKIVVGGVEFCVDSIGNLPRWLAAHRESLGAVWLSRFQTVLKHAPLIKALAPGVRILFDTVDLHFVRERRRLEIEGNPQANATAARIRRMEVGAASLADTTIVVSEIEGAALAGFAHDVKIAILGNIHVPLPRDRIPSSNHRSGLLFIGGTQHAPNRDALAWLACELFPAIRARLPDIELHVVGAIEDRELAQFSTHGIVFHGHVPNLEPYLSGCRVSVAPLRIGAGVKGKINTAMSHGIPVVATSIAIEGMHLTDGGDVLVGDDAESFAHAVARVYDDAEMWEHFSRAGALNVAEHYSPDLAKTALSKLLSQ</sequence>
<name>A0A2K1Q2H0_9GAMM</name>
<keyword evidence="1" id="KW-0808">Transferase</keyword>
<dbReference type="GO" id="GO:0016740">
    <property type="term" value="F:transferase activity"/>
    <property type="evidence" value="ECO:0007669"/>
    <property type="project" value="UniProtKB-KW"/>
</dbReference>
<dbReference type="CDD" id="cd03801">
    <property type="entry name" value="GT4_PimA-like"/>
    <property type="match status" value="1"/>
</dbReference>
<protein>
    <submittedName>
        <fullName evidence="1">Glycosyl transferase group 1</fullName>
    </submittedName>
</protein>